<dbReference type="CDD" id="cd16896">
    <property type="entry name" value="LT_Slt70-like"/>
    <property type="match status" value="1"/>
</dbReference>
<proteinExistence type="predicted"/>
<dbReference type="OrthoDB" id="9815002at2"/>
<dbReference type="PANTHER" id="PTHR37423">
    <property type="entry name" value="SOLUBLE LYTIC MUREIN TRANSGLYCOSYLASE-RELATED"/>
    <property type="match status" value="1"/>
</dbReference>
<keyword evidence="3" id="KW-1185">Reference proteome</keyword>
<reference evidence="3" key="1">
    <citation type="submission" date="2019-01" db="EMBL/GenBank/DDBJ databases">
        <title>Draft genomes of a novel of Sporanaerobacter strains.</title>
        <authorList>
            <person name="Ma S."/>
        </authorList>
    </citation>
    <scope>NUCLEOTIDE SEQUENCE [LARGE SCALE GENOMIC DNA]</scope>
    <source>
        <strain evidence="3">NJN-17</strain>
    </source>
</reference>
<dbReference type="AlphaFoldDB" id="A0A410QHL8"/>
<feature type="domain" description="Transglycosylase SLT" evidence="1">
    <location>
        <begin position="8"/>
        <end position="122"/>
    </location>
</feature>
<name>A0A410QHL8_9FIRM</name>
<dbReference type="PANTHER" id="PTHR37423:SF2">
    <property type="entry name" value="MEMBRANE-BOUND LYTIC MUREIN TRANSGLYCOSYLASE C"/>
    <property type="match status" value="1"/>
</dbReference>
<evidence type="ECO:0000259" key="1">
    <source>
        <dbReference type="Pfam" id="PF01464"/>
    </source>
</evidence>
<dbReference type="KEGG" id="spoa:EQM13_11895"/>
<sequence>MYPVNYGDYIEKYSKNFGVDPYLVAAIINVESKYDEDARSHKDARGLMQISLVTGEWAFTELNIDGYTLDKLYEPETNIMVGCWYLNVLQEEFNGDLRLVLAAYNGGSGNVSKWLKDEKYSKDGKTLDRIPYKETEEYVNKVLRYNEIYRKVYKNGFMEEERFIKNNFVYLINNFKKLLKKFVTIVR</sequence>
<organism evidence="2 3">
    <name type="scientific">Acidilutibacter cellobiosedens</name>
    <dbReference type="NCBI Taxonomy" id="2507161"/>
    <lineage>
        <taxon>Bacteria</taxon>
        <taxon>Bacillati</taxon>
        <taxon>Bacillota</taxon>
        <taxon>Tissierellia</taxon>
        <taxon>Tissierellales</taxon>
        <taxon>Acidilutibacteraceae</taxon>
        <taxon>Acidilutibacter</taxon>
    </lineage>
</organism>
<accession>A0A410QHL8</accession>
<protein>
    <submittedName>
        <fullName evidence="2">Lytic transglycosylase domain-containing protein</fullName>
    </submittedName>
</protein>
<dbReference type="Pfam" id="PF01464">
    <property type="entry name" value="SLT"/>
    <property type="match status" value="1"/>
</dbReference>
<dbReference type="EMBL" id="CP035282">
    <property type="protein sequence ID" value="QAT63457.1"/>
    <property type="molecule type" value="Genomic_DNA"/>
</dbReference>
<dbReference type="Gene3D" id="1.10.530.10">
    <property type="match status" value="1"/>
</dbReference>
<evidence type="ECO:0000313" key="2">
    <source>
        <dbReference type="EMBL" id="QAT63457.1"/>
    </source>
</evidence>
<dbReference type="InterPro" id="IPR008258">
    <property type="entry name" value="Transglycosylase_SLT_dom_1"/>
</dbReference>
<evidence type="ECO:0000313" key="3">
    <source>
        <dbReference type="Proteomes" id="UP000287969"/>
    </source>
</evidence>
<dbReference type="Proteomes" id="UP000287969">
    <property type="component" value="Chromosome"/>
</dbReference>
<dbReference type="InterPro" id="IPR023346">
    <property type="entry name" value="Lysozyme-like_dom_sf"/>
</dbReference>
<gene>
    <name evidence="2" type="ORF">EQM13_11895</name>
</gene>
<dbReference type="SUPFAM" id="SSF53955">
    <property type="entry name" value="Lysozyme-like"/>
    <property type="match status" value="1"/>
</dbReference>